<keyword evidence="1" id="KW-0472">Membrane</keyword>
<comment type="caution">
    <text evidence="4">The sequence shown here is derived from an EMBL/GenBank/DDBJ whole genome shotgun (WGS) entry which is preliminary data.</text>
</comment>
<feature type="domain" description="FecR protein" evidence="2">
    <location>
        <begin position="110"/>
        <end position="201"/>
    </location>
</feature>
<dbReference type="EMBL" id="NEVU01000001">
    <property type="protein sequence ID" value="OZI77835.1"/>
    <property type="molecule type" value="Genomic_DNA"/>
</dbReference>
<dbReference type="GO" id="GO:0016989">
    <property type="term" value="F:sigma factor antagonist activity"/>
    <property type="evidence" value="ECO:0007669"/>
    <property type="project" value="TreeGrafter"/>
</dbReference>
<dbReference type="AlphaFoldDB" id="A0A261VUR7"/>
<feature type="transmembrane region" description="Helical" evidence="1">
    <location>
        <begin position="83"/>
        <end position="103"/>
    </location>
</feature>
<protein>
    <submittedName>
        <fullName evidence="4">Iron dicitrate transport regulator FecR</fullName>
    </submittedName>
</protein>
<dbReference type="InterPro" id="IPR012373">
    <property type="entry name" value="Ferrdict_sens_TM"/>
</dbReference>
<keyword evidence="1" id="KW-0812">Transmembrane</keyword>
<name>A0A261VUR7_9BORD</name>
<dbReference type="PANTHER" id="PTHR30273">
    <property type="entry name" value="PERIPLASMIC SIGNAL SENSOR AND SIGMA FACTOR ACTIVATOR FECR-RELATED"/>
    <property type="match status" value="1"/>
</dbReference>
<dbReference type="OrthoDB" id="1100567at2"/>
<dbReference type="RefSeq" id="WP_094810807.1">
    <property type="nucleotide sequence ID" value="NZ_NEVU01000001.1"/>
</dbReference>
<dbReference type="InterPro" id="IPR006860">
    <property type="entry name" value="FecR"/>
</dbReference>
<gene>
    <name evidence="4" type="ORF">CAL22_04710</name>
</gene>
<organism evidence="4 5">
    <name type="scientific">Bordetella genomosp. 12</name>
    <dbReference type="NCBI Taxonomy" id="463035"/>
    <lineage>
        <taxon>Bacteria</taxon>
        <taxon>Pseudomonadati</taxon>
        <taxon>Pseudomonadota</taxon>
        <taxon>Betaproteobacteria</taxon>
        <taxon>Burkholderiales</taxon>
        <taxon>Alcaligenaceae</taxon>
        <taxon>Bordetella</taxon>
    </lineage>
</organism>
<sequence length="319" mass="34771">MRPTDRKADEVRAQAARWFARSRADALDAAGRADLDAWLREDPRHRYEFQALESIWQAAAQVPADRLRALAEPPGHRPARRQALALGACALALGLGVVVWRSLPGEPLIEYRTAAGERREVSLPDGSLAQLNSRSHLRLRFDAHHRKVELLAGEAMFSVVKDASRPFSVDAGAGTATVTGTRFDVRRDGQALRVAVESGSVSVAGKHDDRAVALGPGQAASVDPQGRVGAVEPAGLETTLAWRSGQIVFTDTDLRAALREVSRYREHAVVPAADPRLATMRLSSVFRIDDTEAFLRALPRILPVELRTLADGRVEVVPR</sequence>
<proteinExistence type="predicted"/>
<accession>A0A261VUR7</accession>
<keyword evidence="1" id="KW-1133">Transmembrane helix</keyword>
<evidence type="ECO:0000259" key="2">
    <source>
        <dbReference type="Pfam" id="PF04773"/>
    </source>
</evidence>
<dbReference type="PIRSF" id="PIRSF018266">
    <property type="entry name" value="FecR"/>
    <property type="match status" value="1"/>
</dbReference>
<dbReference type="Pfam" id="PF04773">
    <property type="entry name" value="FecR"/>
    <property type="match status" value="1"/>
</dbReference>
<reference evidence="5" key="1">
    <citation type="submission" date="2017-05" db="EMBL/GenBank/DDBJ databases">
        <title>Complete and WGS of Bordetella genogroups.</title>
        <authorList>
            <person name="Spilker T."/>
            <person name="Lipuma J."/>
        </authorList>
    </citation>
    <scope>NUCLEOTIDE SEQUENCE [LARGE SCALE GENOMIC DNA]</scope>
    <source>
        <strain evidence="5">AU6712</strain>
    </source>
</reference>
<evidence type="ECO:0000259" key="3">
    <source>
        <dbReference type="Pfam" id="PF16220"/>
    </source>
</evidence>
<dbReference type="Gene3D" id="2.60.120.1440">
    <property type="match status" value="1"/>
</dbReference>
<dbReference type="InterPro" id="IPR032623">
    <property type="entry name" value="FecR_N"/>
</dbReference>
<keyword evidence="5" id="KW-1185">Reference proteome</keyword>
<dbReference type="Proteomes" id="UP000216429">
    <property type="component" value="Unassembled WGS sequence"/>
</dbReference>
<dbReference type="Pfam" id="PF16220">
    <property type="entry name" value="DUF4880"/>
    <property type="match status" value="1"/>
</dbReference>
<feature type="domain" description="FecR N-terminal" evidence="3">
    <location>
        <begin position="14"/>
        <end position="54"/>
    </location>
</feature>
<evidence type="ECO:0000313" key="5">
    <source>
        <dbReference type="Proteomes" id="UP000216429"/>
    </source>
</evidence>
<evidence type="ECO:0000256" key="1">
    <source>
        <dbReference type="SAM" id="Phobius"/>
    </source>
</evidence>
<dbReference type="PANTHER" id="PTHR30273:SF2">
    <property type="entry name" value="PROTEIN FECR"/>
    <property type="match status" value="1"/>
</dbReference>
<evidence type="ECO:0000313" key="4">
    <source>
        <dbReference type="EMBL" id="OZI77835.1"/>
    </source>
</evidence>